<evidence type="ECO:0000256" key="1">
    <source>
        <dbReference type="SAM" id="MobiDB-lite"/>
    </source>
</evidence>
<reference evidence="2" key="2">
    <citation type="submission" date="2015-02" db="UniProtKB">
        <authorList>
            <consortium name="EnsemblMetazoa"/>
        </authorList>
    </citation>
    <scope>IDENTIFICATION</scope>
</reference>
<dbReference type="EMBL" id="AFFK01019901">
    <property type="status" value="NOT_ANNOTATED_CDS"/>
    <property type="molecule type" value="Genomic_DNA"/>
</dbReference>
<evidence type="ECO:0000313" key="2">
    <source>
        <dbReference type="EnsemblMetazoa" id="SMAR005552-PA"/>
    </source>
</evidence>
<organism evidence="2 3">
    <name type="scientific">Strigamia maritima</name>
    <name type="common">European centipede</name>
    <name type="synonym">Geophilus maritimus</name>
    <dbReference type="NCBI Taxonomy" id="126957"/>
    <lineage>
        <taxon>Eukaryota</taxon>
        <taxon>Metazoa</taxon>
        <taxon>Ecdysozoa</taxon>
        <taxon>Arthropoda</taxon>
        <taxon>Myriapoda</taxon>
        <taxon>Chilopoda</taxon>
        <taxon>Pleurostigmophora</taxon>
        <taxon>Geophilomorpha</taxon>
        <taxon>Linotaeniidae</taxon>
        <taxon>Strigamia</taxon>
    </lineage>
</organism>
<dbReference type="AlphaFoldDB" id="T1IWI2"/>
<accession>T1IWI2</accession>
<name>T1IWI2_STRMM</name>
<feature type="region of interest" description="Disordered" evidence="1">
    <location>
        <begin position="115"/>
        <end position="136"/>
    </location>
</feature>
<proteinExistence type="predicted"/>
<dbReference type="EnsemblMetazoa" id="SMAR005552-RA">
    <property type="protein sequence ID" value="SMAR005552-PA"/>
    <property type="gene ID" value="SMAR005552"/>
</dbReference>
<feature type="compositionally biased region" description="Basic residues" evidence="1">
    <location>
        <begin position="122"/>
        <end position="134"/>
    </location>
</feature>
<evidence type="ECO:0000313" key="3">
    <source>
        <dbReference type="Proteomes" id="UP000014500"/>
    </source>
</evidence>
<reference evidence="3" key="1">
    <citation type="submission" date="2011-05" db="EMBL/GenBank/DDBJ databases">
        <authorList>
            <person name="Richards S.R."/>
            <person name="Qu J."/>
            <person name="Jiang H."/>
            <person name="Jhangiani S.N."/>
            <person name="Agravi P."/>
            <person name="Goodspeed R."/>
            <person name="Gross S."/>
            <person name="Mandapat C."/>
            <person name="Jackson L."/>
            <person name="Mathew T."/>
            <person name="Pu L."/>
            <person name="Thornton R."/>
            <person name="Saada N."/>
            <person name="Wilczek-Boney K.B."/>
            <person name="Lee S."/>
            <person name="Kovar C."/>
            <person name="Wu Y."/>
            <person name="Scherer S.E."/>
            <person name="Worley K.C."/>
            <person name="Muzny D.M."/>
            <person name="Gibbs R."/>
        </authorList>
    </citation>
    <scope>NUCLEOTIDE SEQUENCE</scope>
    <source>
        <strain evidence="3">Brora</strain>
    </source>
</reference>
<dbReference type="HOGENOM" id="CLU_1469998_0_0_1"/>
<dbReference type="Proteomes" id="UP000014500">
    <property type="component" value="Unassembled WGS sequence"/>
</dbReference>
<keyword evidence="3" id="KW-1185">Reference proteome</keyword>
<sequence>MELLATTRKTFETCVKSIKSLVHKVATNSYEAVLLITSEHQNSASKMQTTQESEPEVFSEEFLSWRAAVEERKPLACCSRNYSVSPYEETGSANVEVTPLYRASGSGCVKRDRFPATAHSSSLRKKKPARHKQTERRISPNVVATGCARSPTIFTSNHQMWEHLIDNTEKQIDATKTSLNMLVN</sequence>
<protein>
    <submittedName>
        <fullName evidence="2">Uncharacterized protein</fullName>
    </submittedName>
</protein>